<keyword evidence="6" id="KW-0560">Oxidoreductase</keyword>
<evidence type="ECO:0000259" key="7">
    <source>
        <dbReference type="Pfam" id="PF04321"/>
    </source>
</evidence>
<evidence type="ECO:0000313" key="8">
    <source>
        <dbReference type="EMBL" id="QCH03247.1"/>
    </source>
</evidence>
<dbReference type="PANTHER" id="PTHR10491">
    <property type="entry name" value="DTDP-4-DEHYDRORHAMNOSE REDUCTASE"/>
    <property type="match status" value="1"/>
</dbReference>
<dbReference type="InterPro" id="IPR005913">
    <property type="entry name" value="dTDP_dehydrorham_reduct"/>
</dbReference>
<dbReference type="InterPro" id="IPR029903">
    <property type="entry name" value="RmlD-like-bd"/>
</dbReference>
<dbReference type="Pfam" id="PF04321">
    <property type="entry name" value="RmlD_sub_bind"/>
    <property type="match status" value="1"/>
</dbReference>
<protein>
    <recommendedName>
        <fullName evidence="4 6">dTDP-4-dehydrorhamnose reductase</fullName>
        <ecNumber evidence="3 6">1.1.1.133</ecNumber>
    </recommendedName>
</protein>
<organism evidence="8">
    <name type="scientific">Plesiomonas shigelloides</name>
    <name type="common">Aeromonas shigelloides</name>
    <dbReference type="NCBI Taxonomy" id="703"/>
    <lineage>
        <taxon>Bacteria</taxon>
        <taxon>Pseudomonadati</taxon>
        <taxon>Pseudomonadota</taxon>
        <taxon>Gammaproteobacteria</taxon>
        <taxon>Enterobacterales</taxon>
        <taxon>Enterobacteriaceae</taxon>
        <taxon>Plesiomonas</taxon>
    </lineage>
</organism>
<evidence type="ECO:0000256" key="2">
    <source>
        <dbReference type="ARBA" id="ARBA00010944"/>
    </source>
</evidence>
<keyword evidence="6" id="KW-0521">NADP</keyword>
<feature type="domain" description="RmlD-like substrate binding" evidence="7">
    <location>
        <begin position="42"/>
        <end position="212"/>
    </location>
</feature>
<dbReference type="UniPathway" id="UPA00281"/>
<name>A0A4D6U7M4_PLESH</name>
<dbReference type="EC" id="1.1.1.133" evidence="3 6"/>
<evidence type="ECO:0000256" key="4">
    <source>
        <dbReference type="ARBA" id="ARBA00017099"/>
    </source>
</evidence>
<dbReference type="InterPro" id="IPR036291">
    <property type="entry name" value="NAD(P)-bd_dom_sf"/>
</dbReference>
<dbReference type="GO" id="GO:0005829">
    <property type="term" value="C:cytosol"/>
    <property type="evidence" value="ECO:0007669"/>
    <property type="project" value="TreeGrafter"/>
</dbReference>
<comment type="catalytic activity">
    <reaction evidence="5 6">
        <text>dTDP-beta-L-rhamnose + NADP(+) = dTDP-4-dehydro-beta-L-rhamnose + NADPH + H(+)</text>
        <dbReference type="Rhea" id="RHEA:21796"/>
        <dbReference type="ChEBI" id="CHEBI:15378"/>
        <dbReference type="ChEBI" id="CHEBI:57510"/>
        <dbReference type="ChEBI" id="CHEBI:57783"/>
        <dbReference type="ChEBI" id="CHEBI:58349"/>
        <dbReference type="ChEBI" id="CHEBI:62830"/>
        <dbReference type="EC" id="1.1.1.133"/>
    </reaction>
</comment>
<sequence>MLGYSLFTNLADNAIFTVTGTVRNLNEKHVFFEKYLDRLLTGIDVTNIDSVANIINEIQPDVVINCIGLIKQHDIAKQHVAAIEINSLLPHKLAFLCDQYNARLIHFSTDCVFDGKQGMYNEADFPTATDLYGKSKCLGEVTYGQHLTLRTSIIGHELNSSISLIDWFLSQKREVNGFSKAIFSGLPTCYIAKLLAEKILLNPILCGLYHLSVEPIDKFSLLSLVAKIYEKDIVINESTKLVIDRSLDSKLLREAIDFTPLSWPELIKTMHSDYLERYVSCKK</sequence>
<comment type="function">
    <text evidence="6">Catalyzes the reduction of dTDP-6-deoxy-L-lyxo-4-hexulose to yield dTDP-L-rhamnose.</text>
</comment>
<dbReference type="GO" id="GO:0019305">
    <property type="term" value="P:dTDP-rhamnose biosynthetic process"/>
    <property type="evidence" value="ECO:0007669"/>
    <property type="project" value="UniProtKB-UniPathway"/>
</dbReference>
<comment type="pathway">
    <text evidence="1 6">Carbohydrate biosynthesis; dTDP-L-rhamnose biosynthesis.</text>
</comment>
<evidence type="ECO:0000256" key="3">
    <source>
        <dbReference type="ARBA" id="ARBA00012929"/>
    </source>
</evidence>
<dbReference type="SUPFAM" id="SSF51735">
    <property type="entry name" value="NAD(P)-binding Rossmann-fold domains"/>
    <property type="match status" value="1"/>
</dbReference>
<evidence type="ECO:0000256" key="5">
    <source>
        <dbReference type="ARBA" id="ARBA00048200"/>
    </source>
</evidence>
<dbReference type="CDD" id="cd05254">
    <property type="entry name" value="dTDP_HR_like_SDR_e"/>
    <property type="match status" value="1"/>
</dbReference>
<dbReference type="PANTHER" id="PTHR10491:SF4">
    <property type="entry name" value="METHIONINE ADENOSYLTRANSFERASE 2 SUBUNIT BETA"/>
    <property type="match status" value="1"/>
</dbReference>
<dbReference type="GO" id="GO:0008831">
    <property type="term" value="F:dTDP-4-dehydrorhamnose reductase activity"/>
    <property type="evidence" value="ECO:0007669"/>
    <property type="project" value="UniProtKB-EC"/>
</dbReference>
<dbReference type="GO" id="GO:0009243">
    <property type="term" value="P:O antigen biosynthetic process"/>
    <property type="evidence" value="ECO:0007669"/>
    <property type="project" value="UniProtKB-UniPathway"/>
</dbReference>
<reference evidence="8" key="1">
    <citation type="journal article" date="2019" name="Front. Microbiol.">
        <title>O-Antigen Gene Clusters of Plesiomonas shigelloides Serogroups and Its Application in Development of a Molecular Serotyping Scheme.</title>
        <authorList>
            <person name="Xi D."/>
            <person name="Wang X."/>
            <person name="Ning K."/>
            <person name="Liu Q."/>
            <person name="Jing F."/>
            <person name="Guo X."/>
            <person name="Cao B."/>
        </authorList>
    </citation>
    <scope>NUCLEOTIDE SEQUENCE</scope>
    <source>
        <strain evidence="8">O33H38</strain>
    </source>
</reference>
<accession>A0A4D6U7M4</accession>
<dbReference type="AlphaFoldDB" id="A0A4D6U7M4"/>
<evidence type="ECO:0000256" key="1">
    <source>
        <dbReference type="ARBA" id="ARBA00004781"/>
    </source>
</evidence>
<evidence type="ECO:0000256" key="6">
    <source>
        <dbReference type="RuleBase" id="RU364082"/>
    </source>
</evidence>
<gene>
    <name evidence="8" type="primary">qnlA</name>
</gene>
<dbReference type="Gene3D" id="3.40.50.720">
    <property type="entry name" value="NAD(P)-binding Rossmann-like Domain"/>
    <property type="match status" value="1"/>
</dbReference>
<comment type="similarity">
    <text evidence="2 6">Belongs to the dTDP-4-dehydrorhamnose reductase family.</text>
</comment>
<dbReference type="UniPathway" id="UPA00124"/>
<dbReference type="EMBL" id="MK551186">
    <property type="protein sequence ID" value="QCH03247.1"/>
    <property type="molecule type" value="Genomic_DNA"/>
</dbReference>
<proteinExistence type="inferred from homology"/>
<comment type="cofactor">
    <cofactor evidence="6">
        <name>Mg(2+)</name>
        <dbReference type="ChEBI" id="CHEBI:18420"/>
    </cofactor>
    <text evidence="6">Binds 1 Mg(2+) ion per monomer.</text>
</comment>